<dbReference type="Proteomes" id="UP000509742">
    <property type="component" value="Chromosome"/>
</dbReference>
<accession>A0A6J4CX67</accession>
<dbReference type="OrthoDB" id="5329925at2"/>
<name>A0A6J4CX67_9HELI</name>
<dbReference type="RefSeq" id="WP_064430251.1">
    <property type="nucleotide sequence ID" value="NZ_AP019774.1"/>
</dbReference>
<evidence type="ECO:0000313" key="4">
    <source>
        <dbReference type="Proteomes" id="UP000509742"/>
    </source>
</evidence>
<evidence type="ECO:0000313" key="3">
    <source>
        <dbReference type="Proteomes" id="UP000317935"/>
    </source>
</evidence>
<dbReference type="EMBL" id="AP023036">
    <property type="protein sequence ID" value="BCD45700.1"/>
    <property type="molecule type" value="Genomic_DNA"/>
</dbReference>
<dbReference type="Proteomes" id="UP000317935">
    <property type="component" value="Chromosome"/>
</dbReference>
<proteinExistence type="predicted"/>
<evidence type="ECO:0000313" key="2">
    <source>
        <dbReference type="EMBL" id="BCD69674.1"/>
    </source>
</evidence>
<dbReference type="EMBL" id="AP019774">
    <property type="protein sequence ID" value="BCD69674.1"/>
    <property type="molecule type" value="Genomic_DNA"/>
</dbReference>
<protein>
    <submittedName>
        <fullName evidence="2">Uncharacterized protein</fullName>
    </submittedName>
</protein>
<evidence type="ECO:0000313" key="1">
    <source>
        <dbReference type="EMBL" id="BCD45700.1"/>
    </source>
</evidence>
<dbReference type="GeneID" id="56929432"/>
<gene>
    <name evidence="1" type="ORF">NHP190020_07390</name>
    <name evidence="2" type="ORF">SNTW_03190</name>
</gene>
<dbReference type="AlphaFoldDB" id="A0A6J4CX67"/>
<keyword evidence="4" id="KW-1185">Reference proteome</keyword>
<reference evidence="2 3" key="1">
    <citation type="submission" date="2019-06" db="EMBL/GenBank/DDBJ databases">
        <title>Complete genome sequence of Helicobacter suis SNTW101c.</title>
        <authorList>
            <person name="Rimbara E."/>
            <person name="Suzuki M."/>
            <person name="Matsui H."/>
            <person name="Nakamura M."/>
            <person name="Mori S."/>
            <person name="Shibayama K."/>
        </authorList>
    </citation>
    <scope>NUCLEOTIDE SEQUENCE [LARGE SCALE GENOMIC DNA]</scope>
    <source>
        <strain evidence="2 3">SNTW101c</strain>
    </source>
</reference>
<reference evidence="1 4" key="2">
    <citation type="submission" date="2020-04" db="EMBL/GenBank/DDBJ databases">
        <title>Genomic analysis of gastric non-Helicobacter pylori Helicobacters isolated in Japan.</title>
        <authorList>
            <person name="Suzuki M."/>
            <person name="Rimbara E."/>
        </authorList>
    </citation>
    <scope>NUCLEOTIDE SEQUENCE [LARGE SCALE GENOMIC DNA]</scope>
    <source>
        <strain evidence="1 4">NHP19-0020</strain>
    </source>
</reference>
<organism evidence="2 3">
    <name type="scientific">Helicobacter suis</name>
    <dbReference type="NCBI Taxonomy" id="104628"/>
    <lineage>
        <taxon>Bacteria</taxon>
        <taxon>Pseudomonadati</taxon>
        <taxon>Campylobacterota</taxon>
        <taxon>Epsilonproteobacteria</taxon>
        <taxon>Campylobacterales</taxon>
        <taxon>Helicobacteraceae</taxon>
        <taxon>Helicobacter</taxon>
    </lineage>
</organism>
<sequence>MKQKVKNISYLCVVKFTLDEASKALAFIPSGAEVISLNLEIIEPLTNATSLNIGLDKQEDYFLKDIKADTKGFHQSSVLLSANTNQIISATITDPAKVKKEVETETENTATAVEVKPTEPKLGLACLRVHYFFKTLRQKSHSSLAGGMNAPYP</sequence>